<name>A0AAD8NB26_9APIA</name>
<keyword evidence="4" id="KW-0138">CF(0)</keyword>
<evidence type="ECO:0000313" key="12">
    <source>
        <dbReference type="Proteomes" id="UP001237642"/>
    </source>
</evidence>
<accession>A0AAD8NB26</accession>
<dbReference type="GO" id="GO:0031966">
    <property type="term" value="C:mitochondrial membrane"/>
    <property type="evidence" value="ECO:0007669"/>
    <property type="project" value="UniProtKB-SubCell"/>
</dbReference>
<keyword evidence="3" id="KW-0813">Transport</keyword>
<evidence type="ECO:0000256" key="6">
    <source>
        <dbReference type="ARBA" id="ARBA00023065"/>
    </source>
</evidence>
<comment type="similarity">
    <text evidence="2">Belongs to the ATPase g subunit family.</text>
</comment>
<keyword evidence="10" id="KW-0812">Transmembrane</keyword>
<keyword evidence="6" id="KW-0406">Ion transport</keyword>
<proteinExistence type="inferred from homology"/>
<evidence type="ECO:0000256" key="3">
    <source>
        <dbReference type="ARBA" id="ARBA00022448"/>
    </source>
</evidence>
<feature type="transmembrane region" description="Helical" evidence="10">
    <location>
        <begin position="23"/>
        <end position="50"/>
    </location>
</feature>
<keyword evidence="12" id="KW-1185">Reference proteome</keyword>
<keyword evidence="8 10" id="KW-0472">Membrane</keyword>
<sequence length="118" mass="13415">MPKEIDYVKLLWNNRQEVKVENLGIAALFGLECYAWYCAGAVLVGSVSIISRAKHVKIVKGLIEDHHITLKGHLETNFQTYNAQNLTPHFQSNKAVFVLVDLLKEMRCLICPEEYIGI</sequence>
<evidence type="ECO:0000256" key="9">
    <source>
        <dbReference type="ARBA" id="ARBA00023310"/>
    </source>
</evidence>
<dbReference type="GO" id="GO:0015078">
    <property type="term" value="F:proton transmembrane transporter activity"/>
    <property type="evidence" value="ECO:0007669"/>
    <property type="project" value="InterPro"/>
</dbReference>
<comment type="caution">
    <text evidence="11">The sequence shown here is derived from an EMBL/GenBank/DDBJ whole genome shotgun (WGS) entry which is preliminary data.</text>
</comment>
<evidence type="ECO:0000256" key="2">
    <source>
        <dbReference type="ARBA" id="ARBA00005699"/>
    </source>
</evidence>
<dbReference type="InterPro" id="IPR006808">
    <property type="entry name" value="ATP_synth_F0_gsu_mt"/>
</dbReference>
<evidence type="ECO:0000256" key="7">
    <source>
        <dbReference type="ARBA" id="ARBA00023128"/>
    </source>
</evidence>
<dbReference type="GO" id="GO:0015986">
    <property type="term" value="P:proton motive force-driven ATP synthesis"/>
    <property type="evidence" value="ECO:0007669"/>
    <property type="project" value="InterPro"/>
</dbReference>
<evidence type="ECO:0000256" key="10">
    <source>
        <dbReference type="SAM" id="Phobius"/>
    </source>
</evidence>
<dbReference type="Proteomes" id="UP001237642">
    <property type="component" value="Unassembled WGS sequence"/>
</dbReference>
<evidence type="ECO:0000256" key="5">
    <source>
        <dbReference type="ARBA" id="ARBA00022781"/>
    </source>
</evidence>
<dbReference type="EMBL" id="JAUIZM010000001">
    <property type="protein sequence ID" value="KAK1403354.1"/>
    <property type="molecule type" value="Genomic_DNA"/>
</dbReference>
<organism evidence="11 12">
    <name type="scientific">Heracleum sosnowskyi</name>
    <dbReference type="NCBI Taxonomy" id="360622"/>
    <lineage>
        <taxon>Eukaryota</taxon>
        <taxon>Viridiplantae</taxon>
        <taxon>Streptophyta</taxon>
        <taxon>Embryophyta</taxon>
        <taxon>Tracheophyta</taxon>
        <taxon>Spermatophyta</taxon>
        <taxon>Magnoliopsida</taxon>
        <taxon>eudicotyledons</taxon>
        <taxon>Gunneridae</taxon>
        <taxon>Pentapetalae</taxon>
        <taxon>asterids</taxon>
        <taxon>campanulids</taxon>
        <taxon>Apiales</taxon>
        <taxon>Apiaceae</taxon>
        <taxon>Apioideae</taxon>
        <taxon>apioid superclade</taxon>
        <taxon>Tordylieae</taxon>
        <taxon>Tordyliinae</taxon>
        <taxon>Heracleum</taxon>
    </lineage>
</organism>
<dbReference type="GO" id="GO:0045259">
    <property type="term" value="C:proton-transporting ATP synthase complex"/>
    <property type="evidence" value="ECO:0007669"/>
    <property type="project" value="UniProtKB-KW"/>
</dbReference>
<keyword evidence="10" id="KW-1133">Transmembrane helix</keyword>
<reference evidence="11" key="1">
    <citation type="submission" date="2023-02" db="EMBL/GenBank/DDBJ databases">
        <title>Genome of toxic invasive species Heracleum sosnowskyi carries increased number of genes despite the absence of recent whole-genome duplications.</title>
        <authorList>
            <person name="Schelkunov M."/>
            <person name="Shtratnikova V."/>
            <person name="Makarenko M."/>
            <person name="Klepikova A."/>
            <person name="Omelchenko D."/>
            <person name="Novikova G."/>
            <person name="Obukhova E."/>
            <person name="Bogdanov V."/>
            <person name="Penin A."/>
            <person name="Logacheva M."/>
        </authorList>
    </citation>
    <scope>NUCLEOTIDE SEQUENCE</scope>
    <source>
        <strain evidence="11">Hsosn_3</strain>
        <tissue evidence="11">Leaf</tissue>
    </source>
</reference>
<protein>
    <submittedName>
        <fullName evidence="11">Uncharacterized protein</fullName>
    </submittedName>
</protein>
<evidence type="ECO:0000256" key="4">
    <source>
        <dbReference type="ARBA" id="ARBA00022547"/>
    </source>
</evidence>
<reference evidence="11" key="2">
    <citation type="submission" date="2023-05" db="EMBL/GenBank/DDBJ databases">
        <authorList>
            <person name="Schelkunov M.I."/>
        </authorList>
    </citation>
    <scope>NUCLEOTIDE SEQUENCE</scope>
    <source>
        <strain evidence="11">Hsosn_3</strain>
        <tissue evidence="11">Leaf</tissue>
    </source>
</reference>
<dbReference type="AlphaFoldDB" id="A0AAD8NB26"/>
<comment type="subcellular location">
    <subcellularLocation>
        <location evidence="1">Mitochondrion membrane</location>
    </subcellularLocation>
</comment>
<gene>
    <name evidence="11" type="ORF">POM88_002959</name>
</gene>
<evidence type="ECO:0000256" key="8">
    <source>
        <dbReference type="ARBA" id="ARBA00023136"/>
    </source>
</evidence>
<keyword evidence="9" id="KW-0066">ATP synthesis</keyword>
<keyword evidence="5" id="KW-0375">Hydrogen ion transport</keyword>
<evidence type="ECO:0000256" key="1">
    <source>
        <dbReference type="ARBA" id="ARBA00004325"/>
    </source>
</evidence>
<keyword evidence="7" id="KW-0496">Mitochondrion</keyword>
<evidence type="ECO:0000313" key="11">
    <source>
        <dbReference type="EMBL" id="KAK1403354.1"/>
    </source>
</evidence>
<dbReference type="PANTHER" id="PTHR12386">
    <property type="entry name" value="ATP SYNTHASE SUBUNIT"/>
    <property type="match status" value="1"/>
</dbReference>